<keyword evidence="2" id="KW-0472">Membrane</keyword>
<organism evidence="3 4">
    <name type="scientific">Rotaria sordida</name>
    <dbReference type="NCBI Taxonomy" id="392033"/>
    <lineage>
        <taxon>Eukaryota</taxon>
        <taxon>Metazoa</taxon>
        <taxon>Spiralia</taxon>
        <taxon>Gnathifera</taxon>
        <taxon>Rotifera</taxon>
        <taxon>Eurotatoria</taxon>
        <taxon>Bdelloidea</taxon>
        <taxon>Philodinida</taxon>
        <taxon>Philodinidae</taxon>
        <taxon>Rotaria</taxon>
    </lineage>
</organism>
<accession>A0A815ENK1</accession>
<keyword evidence="2" id="KW-1133">Transmembrane helix</keyword>
<evidence type="ECO:0000256" key="2">
    <source>
        <dbReference type="SAM" id="Phobius"/>
    </source>
</evidence>
<comment type="caution">
    <text evidence="3">The sequence shown here is derived from an EMBL/GenBank/DDBJ whole genome shotgun (WGS) entry which is preliminary data.</text>
</comment>
<reference evidence="3" key="1">
    <citation type="submission" date="2021-02" db="EMBL/GenBank/DDBJ databases">
        <authorList>
            <person name="Nowell W R."/>
        </authorList>
    </citation>
    <scope>NUCLEOTIDE SEQUENCE</scope>
</reference>
<dbReference type="Proteomes" id="UP000663864">
    <property type="component" value="Unassembled WGS sequence"/>
</dbReference>
<name>A0A815ENK1_9BILA</name>
<protein>
    <submittedName>
        <fullName evidence="3">Uncharacterized protein</fullName>
    </submittedName>
</protein>
<keyword evidence="2" id="KW-0812">Transmembrane</keyword>
<proteinExistence type="predicted"/>
<gene>
    <name evidence="3" type="ORF">ZHD862_LOCUS28839</name>
</gene>
<evidence type="ECO:0000313" key="3">
    <source>
        <dbReference type="EMBL" id="CAF1317702.1"/>
    </source>
</evidence>
<dbReference type="AlphaFoldDB" id="A0A815ENK1"/>
<sequence>MNPNQSQQPPGPGVPLQSLDLDELENLFGPRATLPSLSDIYTTRINALQATNTNLREENNRLETYATEVNNKNHDLTVKVLELETQNLRVAFGAEILKQLPGDFQEKLEKNAQDFEELQKKVQRLEEFEKKVQDLEAREKKVQDFEELQKKVQCFEEFQKKVQNFEEFQKKIENFEKFTQKFEKFEEFQKTIDKENNDLKEPTSQIKSNLTKFKLSNRDVEKPPKEHNEDQHMNNNITKEQACSTNSKIDLKFDRLYGRVAYDELCRFRVFIICVAQLYSAWLAMIITADRWV</sequence>
<keyword evidence="1" id="KW-0175">Coiled coil</keyword>
<evidence type="ECO:0000313" key="4">
    <source>
        <dbReference type="Proteomes" id="UP000663864"/>
    </source>
</evidence>
<feature type="coiled-coil region" evidence="1">
    <location>
        <begin position="45"/>
        <end position="75"/>
    </location>
</feature>
<feature type="coiled-coil region" evidence="1">
    <location>
        <begin position="105"/>
        <end position="145"/>
    </location>
</feature>
<feature type="transmembrane region" description="Helical" evidence="2">
    <location>
        <begin position="268"/>
        <end position="289"/>
    </location>
</feature>
<dbReference type="EMBL" id="CAJNOT010002463">
    <property type="protein sequence ID" value="CAF1317702.1"/>
    <property type="molecule type" value="Genomic_DNA"/>
</dbReference>
<evidence type="ECO:0000256" key="1">
    <source>
        <dbReference type="SAM" id="Coils"/>
    </source>
</evidence>